<name>A0A9P6Y4A8_RHIOR</name>
<dbReference type="InterPro" id="IPR045088">
    <property type="entry name" value="ALAT1/2-like"/>
</dbReference>
<dbReference type="Gene3D" id="1.10.287.1970">
    <property type="match status" value="1"/>
</dbReference>
<evidence type="ECO:0000256" key="5">
    <source>
        <dbReference type="ARBA" id="ARBA00022898"/>
    </source>
</evidence>
<organism evidence="11 12">
    <name type="scientific">Rhizopus oryzae</name>
    <name type="common">Mucormycosis agent</name>
    <name type="synonym">Rhizopus arrhizus var. delemar</name>
    <dbReference type="NCBI Taxonomy" id="64495"/>
    <lineage>
        <taxon>Eukaryota</taxon>
        <taxon>Fungi</taxon>
        <taxon>Fungi incertae sedis</taxon>
        <taxon>Mucoromycota</taxon>
        <taxon>Mucoromycotina</taxon>
        <taxon>Mucoromycetes</taxon>
        <taxon>Mucorales</taxon>
        <taxon>Mucorineae</taxon>
        <taxon>Rhizopodaceae</taxon>
        <taxon>Rhizopus</taxon>
    </lineage>
</organism>
<dbReference type="FunFam" id="3.40.640.10:FF:000012">
    <property type="entry name" value="alanine aminotransferase 2"/>
    <property type="match status" value="1"/>
</dbReference>
<proteinExistence type="inferred from homology"/>
<evidence type="ECO:0000259" key="10">
    <source>
        <dbReference type="Pfam" id="PF00155"/>
    </source>
</evidence>
<reference evidence="11" key="1">
    <citation type="journal article" date="2020" name="Microb. Genom.">
        <title>Genetic diversity of clinical and environmental Mucorales isolates obtained from an investigation of mucormycosis cases among solid organ transplant recipients.</title>
        <authorList>
            <person name="Nguyen M.H."/>
            <person name="Kaul D."/>
            <person name="Muto C."/>
            <person name="Cheng S.J."/>
            <person name="Richter R.A."/>
            <person name="Bruno V.M."/>
            <person name="Liu G."/>
            <person name="Beyhan S."/>
            <person name="Sundermann A.J."/>
            <person name="Mounaud S."/>
            <person name="Pasculle A.W."/>
            <person name="Nierman W.C."/>
            <person name="Driscoll E."/>
            <person name="Cumbie R."/>
            <person name="Clancy C.J."/>
            <person name="Dupont C.L."/>
        </authorList>
    </citation>
    <scope>NUCLEOTIDE SEQUENCE</scope>
    <source>
        <strain evidence="11">GL16</strain>
    </source>
</reference>
<keyword evidence="5" id="KW-0663">Pyridoxal phosphate</keyword>
<evidence type="ECO:0000313" key="11">
    <source>
        <dbReference type="EMBL" id="KAG1538809.1"/>
    </source>
</evidence>
<comment type="similarity">
    <text evidence="6">Belongs to the class-I pyridoxal-phosphate-dependent aminotransferase family. Alanine aminotransferase subfamily.</text>
</comment>
<evidence type="ECO:0000256" key="6">
    <source>
        <dbReference type="ARBA" id="ARBA00025785"/>
    </source>
</evidence>
<dbReference type="PANTHER" id="PTHR11751">
    <property type="entry name" value="ALANINE AMINOTRANSFERASE"/>
    <property type="match status" value="1"/>
</dbReference>
<keyword evidence="3" id="KW-0032">Aminotransferase</keyword>
<protein>
    <recommendedName>
        <fullName evidence="7">Glutamate pyruvate transaminase</fullName>
    </recommendedName>
    <alternativeName>
        <fullName evidence="8">Glutamic--alanine transaminase</fullName>
    </alternativeName>
    <alternativeName>
        <fullName evidence="9">Glutamic--pyruvic transaminase</fullName>
    </alternativeName>
</protein>
<keyword evidence="4" id="KW-0808">Transferase</keyword>
<sequence length="524" mass="59426">MIKYISRSKIIQCNRFFGTRWSSTAALVGKAEELVEPSKTLTRETMNPFIRNAEYAVLGDLPARAEVINKTLKTDPGRFKFDNVIFCNIGNPHIFNQKPITFFRQVASLCENQDLLKKENREIVSKLYPEDAIARAETLLEHIGYLGAYSDAQGIDHIRKNIAKFIERRDGYKADPESIFLTQGAGEGIQRVLSMLNQPNHPQTTGVMIPIPQYPIYTAALQMMGAEPVPYYLDEKKSFALDLSRLQKSINEARQRNIHVRALAVINPGNPTGQCLPKENIRDIIQFCHEEKMVALADEVYQDNIFQPKDHPFHSFKKVLMSMDPKYSQHQELFSFHSVSKGMVGECGRRGGYVECVNIDPGVMEELYKVFCIFSGSNTQGQIMVDLMTNPPVKGDPSYPQYKAEVDAIHTSYHRRAQNLADCFNRLEGVTCEHAKGAMYLFPQIRLPKKAVEEAKRAHMSPDSFYGMALLNATGICVVPGSGFGQEPGTLHIRCSFLPEESLFDKLCKNIEQFHKEFMMKYKD</sequence>
<evidence type="ECO:0000256" key="8">
    <source>
        <dbReference type="ARBA" id="ARBA00078532"/>
    </source>
</evidence>
<dbReference type="EMBL" id="JAANIT010001767">
    <property type="protein sequence ID" value="KAG1538809.1"/>
    <property type="molecule type" value="Genomic_DNA"/>
</dbReference>
<dbReference type="Gene3D" id="3.90.1150.10">
    <property type="entry name" value="Aspartate Aminotransferase, domain 1"/>
    <property type="match status" value="1"/>
</dbReference>
<comment type="cofactor">
    <cofactor evidence="1">
        <name>pyridoxal 5'-phosphate</name>
        <dbReference type="ChEBI" id="CHEBI:597326"/>
    </cofactor>
</comment>
<dbReference type="OrthoDB" id="1732682at2759"/>
<dbReference type="Gene3D" id="3.40.640.10">
    <property type="entry name" value="Type I PLP-dependent aspartate aminotransferase-like (Major domain)"/>
    <property type="match status" value="1"/>
</dbReference>
<evidence type="ECO:0000256" key="3">
    <source>
        <dbReference type="ARBA" id="ARBA00022576"/>
    </source>
</evidence>
<comment type="caution">
    <text evidence="11">The sequence shown here is derived from an EMBL/GenBank/DDBJ whole genome shotgun (WGS) entry which is preliminary data.</text>
</comment>
<dbReference type="FunFam" id="1.10.287.1970:FF:000001">
    <property type="entry name" value="Alanine aminotransferase 2"/>
    <property type="match status" value="1"/>
</dbReference>
<evidence type="ECO:0000256" key="9">
    <source>
        <dbReference type="ARBA" id="ARBA00080525"/>
    </source>
</evidence>
<dbReference type="Proteomes" id="UP000717996">
    <property type="component" value="Unassembled WGS sequence"/>
</dbReference>
<evidence type="ECO:0000256" key="1">
    <source>
        <dbReference type="ARBA" id="ARBA00001933"/>
    </source>
</evidence>
<dbReference type="Pfam" id="PF00155">
    <property type="entry name" value="Aminotran_1_2"/>
    <property type="match status" value="1"/>
</dbReference>
<evidence type="ECO:0000313" key="12">
    <source>
        <dbReference type="Proteomes" id="UP000717996"/>
    </source>
</evidence>
<evidence type="ECO:0000256" key="2">
    <source>
        <dbReference type="ARBA" id="ARBA00011738"/>
    </source>
</evidence>
<feature type="domain" description="Aminotransferase class I/classII large" evidence="10">
    <location>
        <begin position="132"/>
        <end position="501"/>
    </location>
</feature>
<dbReference type="SUPFAM" id="SSF53383">
    <property type="entry name" value="PLP-dependent transferases"/>
    <property type="match status" value="1"/>
</dbReference>
<gene>
    <name evidence="11" type="ORF">G6F51_009534</name>
</gene>
<dbReference type="GO" id="GO:0030170">
    <property type="term" value="F:pyridoxal phosphate binding"/>
    <property type="evidence" value="ECO:0007669"/>
    <property type="project" value="InterPro"/>
</dbReference>
<dbReference type="PANTHER" id="PTHR11751:SF29">
    <property type="entry name" value="ALANINE TRANSAMINASE"/>
    <property type="match status" value="1"/>
</dbReference>
<dbReference type="InterPro" id="IPR015422">
    <property type="entry name" value="PyrdxlP-dep_Trfase_small"/>
</dbReference>
<dbReference type="FunFam" id="3.90.1150.10:FF:000010">
    <property type="entry name" value="Alanine aminotransferase 2"/>
    <property type="match status" value="1"/>
</dbReference>
<dbReference type="InterPro" id="IPR004839">
    <property type="entry name" value="Aminotransferase_I/II_large"/>
</dbReference>
<dbReference type="InterPro" id="IPR015421">
    <property type="entry name" value="PyrdxlP-dep_Trfase_major"/>
</dbReference>
<dbReference type="CDD" id="cd00609">
    <property type="entry name" value="AAT_like"/>
    <property type="match status" value="1"/>
</dbReference>
<dbReference type="AlphaFoldDB" id="A0A9P6Y4A8"/>
<dbReference type="InterPro" id="IPR015424">
    <property type="entry name" value="PyrdxlP-dep_Trfase"/>
</dbReference>
<evidence type="ECO:0000256" key="7">
    <source>
        <dbReference type="ARBA" id="ARBA00077894"/>
    </source>
</evidence>
<comment type="subunit">
    <text evidence="2">Homodimer.</text>
</comment>
<dbReference type="OMA" id="AYMARTM"/>
<dbReference type="GO" id="GO:0008483">
    <property type="term" value="F:transaminase activity"/>
    <property type="evidence" value="ECO:0007669"/>
    <property type="project" value="UniProtKB-KW"/>
</dbReference>
<accession>A0A9P6Y4A8</accession>
<evidence type="ECO:0000256" key="4">
    <source>
        <dbReference type="ARBA" id="ARBA00022679"/>
    </source>
</evidence>